<evidence type="ECO:0000256" key="1">
    <source>
        <dbReference type="SAM" id="MobiDB-lite"/>
    </source>
</evidence>
<evidence type="ECO:0000313" key="2">
    <source>
        <dbReference type="EMBL" id="KAK3267946.1"/>
    </source>
</evidence>
<dbReference type="EMBL" id="LGRX02012102">
    <property type="protein sequence ID" value="KAK3267946.1"/>
    <property type="molecule type" value="Genomic_DNA"/>
</dbReference>
<feature type="region of interest" description="Disordered" evidence="1">
    <location>
        <begin position="326"/>
        <end position="354"/>
    </location>
</feature>
<proteinExistence type="predicted"/>
<reference evidence="2 3" key="1">
    <citation type="journal article" date="2015" name="Genome Biol. Evol.">
        <title>Comparative Genomics of a Bacterivorous Green Alga Reveals Evolutionary Causalities and Consequences of Phago-Mixotrophic Mode of Nutrition.</title>
        <authorList>
            <person name="Burns J.A."/>
            <person name="Paasch A."/>
            <person name="Narechania A."/>
            <person name="Kim E."/>
        </authorList>
    </citation>
    <scope>NUCLEOTIDE SEQUENCE [LARGE SCALE GENOMIC DNA]</scope>
    <source>
        <strain evidence="2 3">PLY_AMNH</strain>
    </source>
</reference>
<dbReference type="AlphaFoldDB" id="A0AAE0L0V7"/>
<name>A0AAE0L0V7_9CHLO</name>
<protein>
    <submittedName>
        <fullName evidence="2">Uncharacterized protein</fullName>
    </submittedName>
</protein>
<evidence type="ECO:0000313" key="3">
    <source>
        <dbReference type="Proteomes" id="UP001190700"/>
    </source>
</evidence>
<dbReference type="Proteomes" id="UP001190700">
    <property type="component" value="Unassembled WGS sequence"/>
</dbReference>
<keyword evidence="3" id="KW-1185">Reference proteome</keyword>
<organism evidence="2 3">
    <name type="scientific">Cymbomonas tetramitiformis</name>
    <dbReference type="NCBI Taxonomy" id="36881"/>
    <lineage>
        <taxon>Eukaryota</taxon>
        <taxon>Viridiplantae</taxon>
        <taxon>Chlorophyta</taxon>
        <taxon>Pyramimonadophyceae</taxon>
        <taxon>Pyramimonadales</taxon>
        <taxon>Pyramimonadaceae</taxon>
        <taxon>Cymbomonas</taxon>
    </lineage>
</organism>
<sequence length="354" mass="37970">MKLPIVGIGVVAAVAGAPVALSTDLGRSAVAKALTKSSGEHIDVCHLSLSWWKPQETTIQTKDLKIYLQMDSMYDAFQGTFASRPFRFRGSLVETNDATEAFVEASLLFDWTQAGVRARLADDLDAGVALGSGGRLRDCLKKINPLLDEVALVSAGSKDPSNLLVQMQAGATVPIFPVLHLDQLQVPKAQLHCGGDLHVRPGAGIDVHPTFRYGNNISIRMTPITMNVVDGKVVCDRIDIEFTDSAVRLASWGTFDLGSSHGEMTLAVPLGVLAQTTMMSHLKESIGSEEELWSRGAGLCIGGSNPPSLVNESELQAESRLVPIEAKPRGSGRFGGCLREGLRDETKAPKRRSV</sequence>
<accession>A0AAE0L0V7</accession>
<comment type="caution">
    <text evidence="2">The sequence shown here is derived from an EMBL/GenBank/DDBJ whole genome shotgun (WGS) entry which is preliminary data.</text>
</comment>
<gene>
    <name evidence="2" type="ORF">CYMTET_23524</name>
</gene>